<evidence type="ECO:0000313" key="2">
    <source>
        <dbReference type="EMBL" id="MCW4128887.1"/>
    </source>
</evidence>
<name>A0AAP3FAJ8_9BACT</name>
<organism evidence="2 3">
    <name type="scientific">Segatella copri</name>
    <dbReference type="NCBI Taxonomy" id="165179"/>
    <lineage>
        <taxon>Bacteria</taxon>
        <taxon>Pseudomonadati</taxon>
        <taxon>Bacteroidota</taxon>
        <taxon>Bacteroidia</taxon>
        <taxon>Bacteroidales</taxon>
        <taxon>Prevotellaceae</taxon>
        <taxon>Segatella</taxon>
    </lineage>
</organism>
<comment type="caution">
    <text evidence="2">The sequence shown here is derived from an EMBL/GenBank/DDBJ whole genome shotgun (WGS) entry which is preliminary data.</text>
</comment>
<proteinExistence type="predicted"/>
<gene>
    <name evidence="2" type="ORF">ONT16_11640</name>
</gene>
<keyword evidence="1" id="KW-0732">Signal</keyword>
<accession>A0AAP3FAJ8</accession>
<feature type="chain" id="PRO_5043031874" evidence="1">
    <location>
        <begin position="34"/>
        <end position="497"/>
    </location>
</feature>
<dbReference type="EMBL" id="JAPDVK010000003">
    <property type="protein sequence ID" value="MCW4128887.1"/>
    <property type="molecule type" value="Genomic_DNA"/>
</dbReference>
<protein>
    <submittedName>
        <fullName evidence="2">Uncharacterized protein</fullName>
    </submittedName>
</protein>
<feature type="signal peptide" evidence="1">
    <location>
        <begin position="1"/>
        <end position="33"/>
    </location>
</feature>
<sequence length="497" mass="53980">MMIKTLFKLIPALRQANCFHWLAIMLIIPAFFATGCSDDAASPGGSGTETADSSAISLTYHHFTASDDVIILNADTTRIAVSKALADKMGITRFSGRPMAVWQKVNSLPYIRRVTSEMLDNGRYVLTVDKSASLADVLPEDAEINFDTKIHVNHQAAKAWTRAGGTNAVEDMSARYMEGDTIHPAVILYTDNGGAGEDVQVTEDMALARSQFTRVSGTDGYAYATAEDLDKSDIDWAIVNKDVTLKANIKLDSKADASIGLKVPVKAKVNAKIQIKTGFSFKKGITLKKFDAGVYGGLAFKPEMNLNVGKSLTLPKDKFTKRLISFPGYTAVFMAGIVPVSITFSPGVIFKVDGTLTGSLSTGLSYRFENELKAGVLYDGSWKAYGEYKQIENKFSMDVIKGNVNLRTGIGFYVSCDAMIYGFAGPEIAVGPRLGLDADASITVPAKGDPTFAFNASLKCGVQSLIGAKLKIWKWTLADWNTTFAISPQWTIWQYKT</sequence>
<dbReference type="RefSeq" id="WP_264966519.1">
    <property type="nucleotide sequence ID" value="NZ_JAPDVK010000003.1"/>
</dbReference>
<evidence type="ECO:0000313" key="3">
    <source>
        <dbReference type="Proteomes" id="UP001209344"/>
    </source>
</evidence>
<dbReference type="AlphaFoldDB" id="A0AAP3FAJ8"/>
<reference evidence="2" key="1">
    <citation type="submission" date="2022-11" db="EMBL/GenBank/DDBJ databases">
        <title>Genomic repertoires linked with pathogenic potency of arthritogenic Prevotella copri isolated from the gut of rheumatoid arthritis patients.</title>
        <authorList>
            <person name="Nii T."/>
            <person name="Maeda Y."/>
            <person name="Motooka D."/>
            <person name="Naito M."/>
            <person name="Matsumoto Y."/>
            <person name="Ogawa T."/>
            <person name="Oguro-Igashira E."/>
            <person name="Kishikawa T."/>
            <person name="Yamashita M."/>
            <person name="Koizumi S."/>
            <person name="Kurakawa T."/>
            <person name="Okumura R."/>
            <person name="Kayama H."/>
            <person name="Murakami M."/>
            <person name="Sakaguchi T."/>
            <person name="Das B."/>
            <person name="Nakamura S."/>
            <person name="Okada Y."/>
            <person name="Kumanogoh A."/>
            <person name="Takeda K."/>
        </authorList>
    </citation>
    <scope>NUCLEOTIDE SEQUENCE</scope>
    <source>
        <strain evidence="2">F3-75</strain>
    </source>
</reference>
<evidence type="ECO:0000256" key="1">
    <source>
        <dbReference type="SAM" id="SignalP"/>
    </source>
</evidence>
<dbReference type="Proteomes" id="UP001209344">
    <property type="component" value="Unassembled WGS sequence"/>
</dbReference>